<feature type="domain" description="DUF1409" evidence="2">
    <location>
        <begin position="295"/>
        <end position="342"/>
    </location>
</feature>
<reference evidence="4" key="1">
    <citation type="journal article" date="2005" name="Nature">
        <title>The map-based sequence of the rice genome.</title>
        <authorList>
            <consortium name="International rice genome sequencing project (IRGSP)"/>
            <person name="Matsumoto T."/>
            <person name="Wu J."/>
            <person name="Kanamori H."/>
            <person name="Katayose Y."/>
            <person name="Fujisawa M."/>
            <person name="Namiki N."/>
            <person name="Mizuno H."/>
            <person name="Yamamoto K."/>
            <person name="Antonio B.A."/>
            <person name="Baba T."/>
            <person name="Sakata K."/>
            <person name="Nagamura Y."/>
            <person name="Aoki H."/>
            <person name="Arikawa K."/>
            <person name="Arita K."/>
            <person name="Bito T."/>
            <person name="Chiden Y."/>
            <person name="Fujitsuka N."/>
            <person name="Fukunaka R."/>
            <person name="Hamada M."/>
            <person name="Harada C."/>
            <person name="Hayashi A."/>
            <person name="Hijishita S."/>
            <person name="Honda M."/>
            <person name="Hosokawa S."/>
            <person name="Ichikawa Y."/>
            <person name="Idonuma A."/>
            <person name="Iijima M."/>
            <person name="Ikeda M."/>
            <person name="Ikeno M."/>
            <person name="Ito K."/>
            <person name="Ito S."/>
            <person name="Ito T."/>
            <person name="Ito Y."/>
            <person name="Ito Y."/>
            <person name="Iwabuchi A."/>
            <person name="Kamiya K."/>
            <person name="Karasawa W."/>
            <person name="Kurita K."/>
            <person name="Katagiri S."/>
            <person name="Kikuta A."/>
            <person name="Kobayashi H."/>
            <person name="Kobayashi N."/>
            <person name="Machita K."/>
            <person name="Maehara T."/>
            <person name="Masukawa M."/>
            <person name="Mizubayashi T."/>
            <person name="Mukai Y."/>
            <person name="Nagasaki H."/>
            <person name="Nagata Y."/>
            <person name="Naito S."/>
            <person name="Nakashima M."/>
            <person name="Nakama Y."/>
            <person name="Nakamichi Y."/>
            <person name="Nakamura M."/>
            <person name="Meguro A."/>
            <person name="Negishi M."/>
            <person name="Ohta I."/>
            <person name="Ohta T."/>
            <person name="Okamoto M."/>
            <person name="Ono N."/>
            <person name="Saji S."/>
            <person name="Sakaguchi M."/>
            <person name="Sakai K."/>
            <person name="Shibata M."/>
            <person name="Shimokawa T."/>
            <person name="Song J."/>
            <person name="Takazaki Y."/>
            <person name="Terasawa K."/>
            <person name="Tsugane M."/>
            <person name="Tsuji K."/>
            <person name="Ueda S."/>
            <person name="Waki K."/>
            <person name="Yamagata H."/>
            <person name="Yamamoto M."/>
            <person name="Yamamoto S."/>
            <person name="Yamane H."/>
            <person name="Yoshiki S."/>
            <person name="Yoshihara R."/>
            <person name="Yukawa K."/>
            <person name="Zhong H."/>
            <person name="Yano M."/>
            <person name="Yuan Q."/>
            <person name="Ouyang S."/>
            <person name="Liu J."/>
            <person name="Jones K.M."/>
            <person name="Gansberger K."/>
            <person name="Moffat K."/>
            <person name="Hill J."/>
            <person name="Bera J."/>
            <person name="Fadrosh D."/>
            <person name="Jin S."/>
            <person name="Johri S."/>
            <person name="Kim M."/>
            <person name="Overton L."/>
            <person name="Reardon M."/>
            <person name="Tsitrin T."/>
            <person name="Vuong H."/>
            <person name="Weaver B."/>
            <person name="Ciecko A."/>
            <person name="Tallon L."/>
            <person name="Jackson J."/>
            <person name="Pai G."/>
            <person name="Aken S.V."/>
            <person name="Utterback T."/>
            <person name="Reidmuller S."/>
            <person name="Feldblyum T."/>
            <person name="Hsiao J."/>
            <person name="Zismann V."/>
            <person name="Iobst S."/>
            <person name="de Vazeille A.R."/>
            <person name="Buell C.R."/>
            <person name="Ying K."/>
            <person name="Li Y."/>
            <person name="Lu T."/>
            <person name="Huang Y."/>
            <person name="Zhao Q."/>
            <person name="Feng Q."/>
            <person name="Zhang L."/>
            <person name="Zhu J."/>
            <person name="Weng Q."/>
            <person name="Mu J."/>
            <person name="Lu Y."/>
            <person name="Fan D."/>
            <person name="Liu Y."/>
            <person name="Guan J."/>
            <person name="Zhang Y."/>
            <person name="Yu S."/>
            <person name="Liu X."/>
            <person name="Zhang Y."/>
            <person name="Hong G."/>
            <person name="Han B."/>
            <person name="Choisne N."/>
            <person name="Demange N."/>
            <person name="Orjeda G."/>
            <person name="Samain S."/>
            <person name="Cattolico L."/>
            <person name="Pelletier E."/>
            <person name="Couloux A."/>
            <person name="Segurens B."/>
            <person name="Wincker P."/>
            <person name="D'Hont A."/>
            <person name="Scarpelli C."/>
            <person name="Weissenbach J."/>
            <person name="Salanoubat M."/>
            <person name="Quetier F."/>
            <person name="Yu Y."/>
            <person name="Kim H.R."/>
            <person name="Rambo T."/>
            <person name="Currie J."/>
            <person name="Collura K."/>
            <person name="Luo M."/>
            <person name="Yang T."/>
            <person name="Ammiraju J.S.S."/>
            <person name="Engler F."/>
            <person name="Soderlund C."/>
            <person name="Wing R.A."/>
            <person name="Palmer L.E."/>
            <person name="de la Bastide M."/>
            <person name="Spiegel L."/>
            <person name="Nascimento L."/>
            <person name="Zutavern T."/>
            <person name="O'Shaughnessy A."/>
            <person name="Dike S."/>
            <person name="Dedhia N."/>
            <person name="Preston R."/>
            <person name="Balija V."/>
            <person name="McCombie W.R."/>
            <person name="Chow T."/>
            <person name="Chen H."/>
            <person name="Chung M."/>
            <person name="Chen C."/>
            <person name="Shaw J."/>
            <person name="Wu H."/>
            <person name="Hsiao K."/>
            <person name="Chao Y."/>
            <person name="Chu M."/>
            <person name="Cheng C."/>
            <person name="Hour A."/>
            <person name="Lee P."/>
            <person name="Lin S."/>
            <person name="Lin Y."/>
            <person name="Liou J."/>
            <person name="Liu S."/>
            <person name="Hsing Y."/>
            <person name="Raghuvanshi S."/>
            <person name="Mohanty A."/>
            <person name="Bharti A.K."/>
            <person name="Gaur A."/>
            <person name="Gupta V."/>
            <person name="Kumar D."/>
            <person name="Ravi V."/>
            <person name="Vij S."/>
            <person name="Kapur A."/>
            <person name="Khurana P."/>
            <person name="Khurana P."/>
            <person name="Khurana J.P."/>
            <person name="Tyagi A.K."/>
            <person name="Gaikwad K."/>
            <person name="Singh A."/>
            <person name="Dalal V."/>
            <person name="Srivastava S."/>
            <person name="Dixit A."/>
            <person name="Pal A.K."/>
            <person name="Ghazi I.A."/>
            <person name="Yadav M."/>
            <person name="Pandit A."/>
            <person name="Bhargava A."/>
            <person name="Sureshbabu K."/>
            <person name="Batra K."/>
            <person name="Sharma T.R."/>
            <person name="Mohapatra T."/>
            <person name="Singh N.K."/>
            <person name="Messing J."/>
            <person name="Nelson A.B."/>
            <person name="Fuks G."/>
            <person name="Kavchok S."/>
            <person name="Keizer G."/>
            <person name="Linton E."/>
            <person name="Llaca V."/>
            <person name="Song R."/>
            <person name="Tanyolac B."/>
            <person name="Young S."/>
            <person name="Ho-Il K."/>
            <person name="Hahn J.H."/>
            <person name="Sangsakoo G."/>
            <person name="Vanavichit A."/>
            <person name="de Mattos Luiz.A.T."/>
            <person name="Zimmer P.D."/>
            <person name="Malone G."/>
            <person name="Dellagostin O."/>
            <person name="de Oliveira A.C."/>
            <person name="Bevan M."/>
            <person name="Bancroft I."/>
            <person name="Minx P."/>
            <person name="Cordum H."/>
            <person name="Wilson R."/>
            <person name="Cheng Z."/>
            <person name="Jin W."/>
            <person name="Jiang J."/>
            <person name="Leong S.A."/>
            <person name="Iwama H."/>
            <person name="Gojobori T."/>
            <person name="Itoh T."/>
            <person name="Niimura Y."/>
            <person name="Fujii Y."/>
            <person name="Habara T."/>
            <person name="Sakai H."/>
            <person name="Sato Y."/>
            <person name="Wilson G."/>
            <person name="Kumar K."/>
            <person name="McCouch S."/>
            <person name="Juretic N."/>
            <person name="Hoen D."/>
            <person name="Wright S."/>
            <person name="Bruskiewich R."/>
            <person name="Bureau T."/>
            <person name="Miyao A."/>
            <person name="Hirochika H."/>
            <person name="Nishikawa T."/>
            <person name="Kadowaki K."/>
            <person name="Sugiura M."/>
            <person name="Burr B."/>
            <person name="Sasaki T."/>
        </authorList>
    </citation>
    <scope>NUCLEOTIDE SEQUENCE [LARGE SCALE GENOMIC DNA]</scope>
    <source>
        <strain evidence="4">cv. Nipponbare</strain>
    </source>
</reference>
<reference evidence="4" key="2">
    <citation type="journal article" date="2008" name="Nucleic Acids Res.">
        <title>The rice annotation project database (RAP-DB): 2008 update.</title>
        <authorList>
            <consortium name="The rice annotation project (RAP)"/>
        </authorList>
    </citation>
    <scope>GENOME REANNOTATION</scope>
    <source>
        <strain evidence="4">cv. Nipponbare</strain>
    </source>
</reference>
<evidence type="ECO:0000313" key="3">
    <source>
        <dbReference type="EMBL" id="CAD40157.1"/>
    </source>
</evidence>
<dbReference type="Pfam" id="PF07197">
    <property type="entry name" value="DUF1409"/>
    <property type="match status" value="1"/>
</dbReference>
<evidence type="ECO:0000259" key="2">
    <source>
        <dbReference type="Pfam" id="PF07197"/>
    </source>
</evidence>
<dbReference type="AlphaFoldDB" id="Q7XWC1"/>
<accession>Q7XWC1</accession>
<sequence length="458" mass="51403">MEFGWTLRRPMRLPDSPRHERGLPAALRGVGVKPEVWYAWLEGVMRRVLSWPLSGYLYQTLNAASARIAVDSVVGAGGPWWLLHVWLNPHTIKTIESSPPHVSQSGIDIRYAAGLLPNSGRFAPSIIGYNAPKTSTLLHGQSREPIPSEAGKRKRTKSSAVVPSFTKKKYKKQKAAAADDLPNIDPDVEKFLNDEEIEEAVDDAAADISEAREQMPPADSHAPQRTPPTPTHPARHLKKKLATKKKPPTPPPLVLADMFSFDIKQFFDQEEEITSLPLALLIDDVKTTLLDIAHRLGSSLDSRVVDCGPIRARFEEIHDQIPDDQARIISPAVYLDHHRFKLEKARQRIVDRRERKELEATIQANRQTINKDKSKLDKMTVDSIQIYIDRLKSRRAELLAELGKKPRSKLRNSIKHLSDLSKSLKVIPGTDATDAQAIDDIEQIRQWAISAINKLVSS</sequence>
<dbReference type="InterPro" id="IPR010811">
    <property type="entry name" value="DUF1409"/>
</dbReference>
<evidence type="ECO:0000313" key="4">
    <source>
        <dbReference type="Proteomes" id="UP000000763"/>
    </source>
</evidence>
<dbReference type="Proteomes" id="UP000000763">
    <property type="component" value="Chromosome 4"/>
</dbReference>
<feature type="region of interest" description="Disordered" evidence="1">
    <location>
        <begin position="137"/>
        <end position="166"/>
    </location>
</feature>
<feature type="region of interest" description="Disordered" evidence="1">
    <location>
        <begin position="212"/>
        <end position="250"/>
    </location>
</feature>
<name>Q7XWC1_ORYSJ</name>
<organism evidence="3 4">
    <name type="scientific">Oryza sativa subsp. japonica</name>
    <name type="common">Rice</name>
    <dbReference type="NCBI Taxonomy" id="39947"/>
    <lineage>
        <taxon>Eukaryota</taxon>
        <taxon>Viridiplantae</taxon>
        <taxon>Streptophyta</taxon>
        <taxon>Embryophyta</taxon>
        <taxon>Tracheophyta</taxon>
        <taxon>Spermatophyta</taxon>
        <taxon>Magnoliopsida</taxon>
        <taxon>Liliopsida</taxon>
        <taxon>Poales</taxon>
        <taxon>Poaceae</taxon>
        <taxon>BOP clade</taxon>
        <taxon>Oryzoideae</taxon>
        <taxon>Oryzeae</taxon>
        <taxon>Oryzinae</taxon>
        <taxon>Oryza</taxon>
        <taxon>Oryza sativa</taxon>
    </lineage>
</organism>
<feature type="compositionally biased region" description="Basic residues" evidence="1">
    <location>
        <begin position="233"/>
        <end position="247"/>
    </location>
</feature>
<evidence type="ECO:0000256" key="1">
    <source>
        <dbReference type="SAM" id="MobiDB-lite"/>
    </source>
</evidence>
<gene>
    <name evidence="3" type="primary">OSJNBb0069N01.5</name>
</gene>
<protein>
    <submittedName>
        <fullName evidence="3">OSJNBb0069N01.5 protein</fullName>
    </submittedName>
</protein>
<dbReference type="EMBL" id="AL663012">
    <property type="protein sequence ID" value="CAD40157.1"/>
    <property type="molecule type" value="Genomic_DNA"/>
</dbReference>
<proteinExistence type="predicted"/>